<dbReference type="EMBL" id="KN819359">
    <property type="protein sequence ID" value="KIJ12765.1"/>
    <property type="molecule type" value="Genomic_DNA"/>
</dbReference>
<gene>
    <name evidence="2" type="ORF">PAXINDRAFT_14333</name>
</gene>
<reference evidence="2 3" key="1">
    <citation type="submission" date="2014-06" db="EMBL/GenBank/DDBJ databases">
        <authorList>
            <consortium name="DOE Joint Genome Institute"/>
            <person name="Kuo A."/>
            <person name="Kohler A."/>
            <person name="Nagy L.G."/>
            <person name="Floudas D."/>
            <person name="Copeland A."/>
            <person name="Barry K.W."/>
            <person name="Cichocki N."/>
            <person name="Veneault-Fourrey C."/>
            <person name="LaButti K."/>
            <person name="Lindquist E.A."/>
            <person name="Lipzen A."/>
            <person name="Lundell T."/>
            <person name="Morin E."/>
            <person name="Murat C."/>
            <person name="Sun H."/>
            <person name="Tunlid A."/>
            <person name="Henrissat B."/>
            <person name="Grigoriev I.V."/>
            <person name="Hibbett D.S."/>
            <person name="Martin F."/>
            <person name="Nordberg H.P."/>
            <person name="Cantor M.N."/>
            <person name="Hua S.X."/>
        </authorList>
    </citation>
    <scope>NUCLEOTIDE SEQUENCE [LARGE SCALE GENOMIC DNA]</scope>
    <source>
        <strain evidence="2 3">ATCC 200175</strain>
    </source>
</reference>
<sequence length="351" mass="39490">MLSSSEEINPAKLQREEEQHRREAENRIWEAEERRAQRDAEKEKKRVAEEAHKKAEEEACVKAEEEARKRAEEEEAKKKAEEEERKQRQSEVAEKQKKTTGKTMIRPMDLEPGMLMVGSTKSSDWVPGFRTPCAQCINRRLNFPGVKADSKGKACHNCMLSHMSCKELGVQGSSKGSSKHTPIDLTSPRGGKDRKHRRQKSPDYREKKSDDEKINAAAEEREDALGALFEAINSFTEQCREEWRTAVEYREVMTLKLMGVRVALQTMVRAYLDDRVARQEVLGLGLGARGSGEGSGLKEVDLKGKGKGKADPKGKGKDKVVDEEDDMDIAEDKESDGDEEEQGGDGDIEIV</sequence>
<feature type="region of interest" description="Disordered" evidence="1">
    <location>
        <begin position="1"/>
        <end position="107"/>
    </location>
</feature>
<name>A0A0C9TB11_PAXIN</name>
<dbReference type="Proteomes" id="UP000053647">
    <property type="component" value="Unassembled WGS sequence"/>
</dbReference>
<feature type="region of interest" description="Disordered" evidence="1">
    <location>
        <begin position="287"/>
        <end position="351"/>
    </location>
</feature>
<dbReference type="HOGENOM" id="CLU_084540_0_0_1"/>
<keyword evidence="3" id="KW-1185">Reference proteome</keyword>
<evidence type="ECO:0000313" key="2">
    <source>
        <dbReference type="EMBL" id="KIJ12765.1"/>
    </source>
</evidence>
<evidence type="ECO:0000256" key="1">
    <source>
        <dbReference type="SAM" id="MobiDB-lite"/>
    </source>
</evidence>
<dbReference type="OrthoDB" id="10548663at2759"/>
<evidence type="ECO:0000313" key="3">
    <source>
        <dbReference type="Proteomes" id="UP000053647"/>
    </source>
</evidence>
<proteinExistence type="predicted"/>
<organism evidence="2 3">
    <name type="scientific">Paxillus involutus ATCC 200175</name>
    <dbReference type="NCBI Taxonomy" id="664439"/>
    <lineage>
        <taxon>Eukaryota</taxon>
        <taxon>Fungi</taxon>
        <taxon>Dikarya</taxon>
        <taxon>Basidiomycota</taxon>
        <taxon>Agaricomycotina</taxon>
        <taxon>Agaricomycetes</taxon>
        <taxon>Agaricomycetidae</taxon>
        <taxon>Boletales</taxon>
        <taxon>Paxilineae</taxon>
        <taxon>Paxillaceae</taxon>
        <taxon>Paxillus</taxon>
    </lineage>
</organism>
<feature type="region of interest" description="Disordered" evidence="1">
    <location>
        <begin position="169"/>
        <end position="213"/>
    </location>
</feature>
<protein>
    <submittedName>
        <fullName evidence="2">Uncharacterized protein</fullName>
    </submittedName>
</protein>
<feature type="compositionally biased region" description="Polar residues" evidence="1">
    <location>
        <begin position="171"/>
        <end position="180"/>
    </location>
</feature>
<accession>A0A0C9TB11</accession>
<reference evidence="3" key="2">
    <citation type="submission" date="2015-01" db="EMBL/GenBank/DDBJ databases">
        <title>Evolutionary Origins and Diversification of the Mycorrhizal Mutualists.</title>
        <authorList>
            <consortium name="DOE Joint Genome Institute"/>
            <consortium name="Mycorrhizal Genomics Consortium"/>
            <person name="Kohler A."/>
            <person name="Kuo A."/>
            <person name="Nagy L.G."/>
            <person name="Floudas D."/>
            <person name="Copeland A."/>
            <person name="Barry K.W."/>
            <person name="Cichocki N."/>
            <person name="Veneault-Fourrey C."/>
            <person name="LaButti K."/>
            <person name="Lindquist E.A."/>
            <person name="Lipzen A."/>
            <person name="Lundell T."/>
            <person name="Morin E."/>
            <person name="Murat C."/>
            <person name="Riley R."/>
            <person name="Ohm R."/>
            <person name="Sun H."/>
            <person name="Tunlid A."/>
            <person name="Henrissat B."/>
            <person name="Grigoriev I.V."/>
            <person name="Hibbett D.S."/>
            <person name="Martin F."/>
        </authorList>
    </citation>
    <scope>NUCLEOTIDE SEQUENCE [LARGE SCALE GENOMIC DNA]</scope>
    <source>
        <strain evidence="3">ATCC 200175</strain>
    </source>
</reference>
<feature type="compositionally biased region" description="Basic and acidic residues" evidence="1">
    <location>
        <begin position="13"/>
        <end position="97"/>
    </location>
</feature>
<feature type="compositionally biased region" description="Acidic residues" evidence="1">
    <location>
        <begin position="321"/>
        <end position="351"/>
    </location>
</feature>
<feature type="compositionally biased region" description="Basic and acidic residues" evidence="1">
    <location>
        <begin position="200"/>
        <end position="213"/>
    </location>
</feature>
<feature type="compositionally biased region" description="Basic and acidic residues" evidence="1">
    <location>
        <begin position="296"/>
        <end position="320"/>
    </location>
</feature>
<dbReference type="AlphaFoldDB" id="A0A0C9TB11"/>